<dbReference type="PANTHER" id="PTHR22730">
    <property type="entry name" value="PROMININ PROM PROTEIN"/>
    <property type="match status" value="1"/>
</dbReference>
<comment type="subcellular location">
    <subcellularLocation>
        <location evidence="1">Membrane</location>
        <topology evidence="1">Multi-pass membrane protein</topology>
    </subcellularLocation>
</comment>
<name>A0A915NU35_9BILA</name>
<evidence type="ECO:0000256" key="7">
    <source>
        <dbReference type="SAM" id="Phobius"/>
    </source>
</evidence>
<reference evidence="9" key="1">
    <citation type="submission" date="2022-11" db="UniProtKB">
        <authorList>
            <consortium name="WormBaseParasite"/>
        </authorList>
    </citation>
    <scope>IDENTIFICATION</scope>
</reference>
<feature type="transmembrane region" description="Helical" evidence="7">
    <location>
        <begin position="114"/>
        <end position="136"/>
    </location>
</feature>
<proteinExistence type="inferred from homology"/>
<accession>A0A915NU35</accession>
<feature type="transmembrane region" description="Helical" evidence="7">
    <location>
        <begin position="463"/>
        <end position="488"/>
    </location>
</feature>
<dbReference type="WBParaSite" id="scf7180000421667.g7524">
    <property type="protein sequence ID" value="scf7180000421667.g7524"/>
    <property type="gene ID" value="scf7180000421667.g7524"/>
</dbReference>
<evidence type="ECO:0000256" key="5">
    <source>
        <dbReference type="ARBA" id="ARBA00023136"/>
    </source>
</evidence>
<evidence type="ECO:0000256" key="2">
    <source>
        <dbReference type="ARBA" id="ARBA00006058"/>
    </source>
</evidence>
<organism evidence="8 9">
    <name type="scientific">Meloidogyne floridensis</name>
    <dbReference type="NCBI Taxonomy" id="298350"/>
    <lineage>
        <taxon>Eukaryota</taxon>
        <taxon>Metazoa</taxon>
        <taxon>Ecdysozoa</taxon>
        <taxon>Nematoda</taxon>
        <taxon>Chromadorea</taxon>
        <taxon>Rhabditida</taxon>
        <taxon>Tylenchina</taxon>
        <taxon>Tylenchomorpha</taxon>
        <taxon>Tylenchoidea</taxon>
        <taxon>Meloidogynidae</taxon>
        <taxon>Meloidogyninae</taxon>
        <taxon>Meloidogyne</taxon>
    </lineage>
</organism>
<keyword evidence="3 7" id="KW-0812">Transmembrane</keyword>
<evidence type="ECO:0000256" key="6">
    <source>
        <dbReference type="ARBA" id="ARBA00023180"/>
    </source>
</evidence>
<evidence type="ECO:0000313" key="8">
    <source>
        <dbReference type="Proteomes" id="UP000887560"/>
    </source>
</evidence>
<evidence type="ECO:0000256" key="4">
    <source>
        <dbReference type="ARBA" id="ARBA00022989"/>
    </source>
</evidence>
<dbReference type="GO" id="GO:0016020">
    <property type="term" value="C:membrane"/>
    <property type="evidence" value="ECO:0007669"/>
    <property type="project" value="UniProtKB-SubCell"/>
</dbReference>
<dbReference type="Proteomes" id="UP000887560">
    <property type="component" value="Unplaced"/>
</dbReference>
<feature type="transmembrane region" description="Helical" evidence="7">
    <location>
        <begin position="414"/>
        <end position="442"/>
    </location>
</feature>
<evidence type="ECO:0000256" key="3">
    <source>
        <dbReference type="ARBA" id="ARBA00022692"/>
    </source>
</evidence>
<keyword evidence="5 7" id="KW-0472">Membrane</keyword>
<keyword evidence="6" id="KW-0325">Glycoprotein</keyword>
<sequence length="703" mass="80579">MPTTTKIQKQQKIQHKLKFNLNLSKNHQNIALLSDEALLGQKDAWERSFTERRDHWIQFERWWLLLALFLISIPPIFAILYLFIRCCICCCKQNSEKSNRENDSDRRCDWLRRALLNGLLGIFVLIIIFCSAVLLLSTQYAQHGLDELPTRLHYCANDLLIYRGETVEQMRKLLRDDFVRFNQTLHSALDKAGESTVQRLKQVTGVERLDKAVISANAPRLLSTYKELQLELGKTLDARHSLQIKLLKLRQAKDNLADCEKTSENGEKSAICHQAKQAINPILELAKSVINEEEEDGINVVTGDWQLEQRAREISSLLPEQIPIVLNQIEQIDIERRFAAPIEGLQILQKGIQTEVDERREDAEERLRLLDKTLQSNYEQISSAIKSVDLRFLDEQIIDPMMKHRERFRQFVHYGWVASLIVSGLFAFLSLAFLLGLCFGCCGRRPSEFEDDDCCVRSTGANFFGCSIWLSLALLSVFGLISASGMLIGANLGHLICNPLKEPLARPDIISFFDRLITIYELDKQKINSEKNSFQQIFTEKRRPENFIRGCNQGKTLYLMLELDKKFALINGGNDNEYEEMANSIRQSLLSGRLLEKALAGPPSSSSPTSTAFSSRWNSFGTEMRIGLEELGQVEIPEWKENNLQEFCAQRTRFQLEGVTAELRHLRQSNTVQVRALIENVCSRLEQFRSDVFALKIDSESLL</sequence>
<protein>
    <submittedName>
        <fullName evidence="9">Prominin-like protein</fullName>
    </submittedName>
</protein>
<dbReference type="PANTHER" id="PTHR22730:SF1">
    <property type="entry name" value="PROMININ-LIKE PROTEIN"/>
    <property type="match status" value="1"/>
</dbReference>
<keyword evidence="4 7" id="KW-1133">Transmembrane helix</keyword>
<comment type="similarity">
    <text evidence="2">Belongs to the prominin family.</text>
</comment>
<evidence type="ECO:0000256" key="1">
    <source>
        <dbReference type="ARBA" id="ARBA00004141"/>
    </source>
</evidence>
<keyword evidence="8" id="KW-1185">Reference proteome</keyword>
<dbReference type="AlphaFoldDB" id="A0A915NU35"/>
<dbReference type="InterPro" id="IPR008795">
    <property type="entry name" value="Prominin"/>
</dbReference>
<evidence type="ECO:0000313" key="9">
    <source>
        <dbReference type="WBParaSite" id="scf7180000421667.g7524"/>
    </source>
</evidence>
<feature type="transmembrane region" description="Helical" evidence="7">
    <location>
        <begin position="62"/>
        <end position="84"/>
    </location>
</feature>
<dbReference type="Pfam" id="PF05478">
    <property type="entry name" value="Prominin"/>
    <property type="match status" value="1"/>
</dbReference>